<proteinExistence type="predicted"/>
<evidence type="ECO:0000313" key="2">
    <source>
        <dbReference type="EMBL" id="KAK1282072.1"/>
    </source>
</evidence>
<comment type="caution">
    <text evidence="2">The sequence shown here is derived from an EMBL/GenBank/DDBJ whole genome shotgun (WGS) entry which is preliminary data.</text>
</comment>
<dbReference type="Pfam" id="PF03478">
    <property type="entry name" value="Beta-prop_KIB1-4"/>
    <property type="match status" value="1"/>
</dbReference>
<dbReference type="EMBL" id="JAUJYO010000022">
    <property type="protein sequence ID" value="KAK1282072.1"/>
    <property type="molecule type" value="Genomic_DNA"/>
</dbReference>
<organism evidence="2 3">
    <name type="scientific">Acorus calamus</name>
    <name type="common">Sweet flag</name>
    <dbReference type="NCBI Taxonomy" id="4465"/>
    <lineage>
        <taxon>Eukaryota</taxon>
        <taxon>Viridiplantae</taxon>
        <taxon>Streptophyta</taxon>
        <taxon>Embryophyta</taxon>
        <taxon>Tracheophyta</taxon>
        <taxon>Spermatophyta</taxon>
        <taxon>Magnoliopsida</taxon>
        <taxon>Liliopsida</taxon>
        <taxon>Acoraceae</taxon>
        <taxon>Acorus</taxon>
    </lineage>
</organism>
<accession>A0AAV9C012</accession>
<sequence length="101" mass="11686">MRRYLVECGGELLMVFPNIICLDDRDPGVLKFCVFKMDFIRWHWVETKSPGGQSIFFDIHGCTVSENPGSWGGRGDCIYESGLLIVEEKNRRPDHYFLLNN</sequence>
<name>A0AAV9C012_ACOCL</name>
<reference evidence="2" key="2">
    <citation type="submission" date="2023-06" db="EMBL/GenBank/DDBJ databases">
        <authorList>
            <person name="Ma L."/>
            <person name="Liu K.-W."/>
            <person name="Li Z."/>
            <person name="Hsiao Y.-Y."/>
            <person name="Qi Y."/>
            <person name="Fu T."/>
            <person name="Tang G."/>
            <person name="Zhang D."/>
            <person name="Sun W.-H."/>
            <person name="Liu D.-K."/>
            <person name="Li Y."/>
            <person name="Chen G.-Z."/>
            <person name="Liu X.-D."/>
            <person name="Liao X.-Y."/>
            <person name="Jiang Y.-T."/>
            <person name="Yu X."/>
            <person name="Hao Y."/>
            <person name="Huang J."/>
            <person name="Zhao X.-W."/>
            <person name="Ke S."/>
            <person name="Chen Y.-Y."/>
            <person name="Wu W.-L."/>
            <person name="Hsu J.-L."/>
            <person name="Lin Y.-F."/>
            <person name="Huang M.-D."/>
            <person name="Li C.-Y."/>
            <person name="Huang L."/>
            <person name="Wang Z.-W."/>
            <person name="Zhao X."/>
            <person name="Zhong W.-Y."/>
            <person name="Peng D.-H."/>
            <person name="Ahmad S."/>
            <person name="Lan S."/>
            <person name="Zhang J.-S."/>
            <person name="Tsai W.-C."/>
            <person name="Van De Peer Y."/>
            <person name="Liu Z.-J."/>
        </authorList>
    </citation>
    <scope>NUCLEOTIDE SEQUENCE</scope>
    <source>
        <strain evidence="2">CP</strain>
        <tissue evidence="2">Leaves</tissue>
    </source>
</reference>
<reference evidence="2" key="1">
    <citation type="journal article" date="2023" name="Nat. Commun.">
        <title>Diploid and tetraploid genomes of Acorus and the evolution of monocots.</title>
        <authorList>
            <person name="Ma L."/>
            <person name="Liu K.W."/>
            <person name="Li Z."/>
            <person name="Hsiao Y.Y."/>
            <person name="Qi Y."/>
            <person name="Fu T."/>
            <person name="Tang G.D."/>
            <person name="Zhang D."/>
            <person name="Sun W.H."/>
            <person name="Liu D.K."/>
            <person name="Li Y."/>
            <person name="Chen G.Z."/>
            <person name="Liu X.D."/>
            <person name="Liao X.Y."/>
            <person name="Jiang Y.T."/>
            <person name="Yu X."/>
            <person name="Hao Y."/>
            <person name="Huang J."/>
            <person name="Zhao X.W."/>
            <person name="Ke S."/>
            <person name="Chen Y.Y."/>
            <person name="Wu W.L."/>
            <person name="Hsu J.L."/>
            <person name="Lin Y.F."/>
            <person name="Huang M.D."/>
            <person name="Li C.Y."/>
            <person name="Huang L."/>
            <person name="Wang Z.W."/>
            <person name="Zhao X."/>
            <person name="Zhong W.Y."/>
            <person name="Peng D.H."/>
            <person name="Ahmad S."/>
            <person name="Lan S."/>
            <person name="Zhang J.S."/>
            <person name="Tsai W.C."/>
            <person name="Van de Peer Y."/>
            <person name="Liu Z.J."/>
        </authorList>
    </citation>
    <scope>NUCLEOTIDE SEQUENCE</scope>
    <source>
        <strain evidence="2">CP</strain>
    </source>
</reference>
<dbReference type="Proteomes" id="UP001180020">
    <property type="component" value="Unassembled WGS sequence"/>
</dbReference>
<evidence type="ECO:0000313" key="3">
    <source>
        <dbReference type="Proteomes" id="UP001180020"/>
    </source>
</evidence>
<dbReference type="AlphaFoldDB" id="A0AAV9C012"/>
<protein>
    <recommendedName>
        <fullName evidence="1">KIB1-4 beta-propeller domain-containing protein</fullName>
    </recommendedName>
</protein>
<feature type="domain" description="KIB1-4 beta-propeller" evidence="1">
    <location>
        <begin position="2"/>
        <end position="81"/>
    </location>
</feature>
<keyword evidence="3" id="KW-1185">Reference proteome</keyword>
<evidence type="ECO:0000259" key="1">
    <source>
        <dbReference type="Pfam" id="PF03478"/>
    </source>
</evidence>
<dbReference type="InterPro" id="IPR005174">
    <property type="entry name" value="KIB1-4_b-propeller"/>
</dbReference>
<gene>
    <name evidence="2" type="ORF">QJS10_CPB22g01371</name>
</gene>